<dbReference type="AlphaFoldDB" id="A0A1T4X7E3"/>
<accession>A0A1T4X7E3</accession>
<keyword evidence="3" id="KW-1185">Reference proteome</keyword>
<dbReference type="RefSeq" id="WP_078812364.1">
    <property type="nucleotide sequence ID" value="NZ_FUYE01000003.1"/>
</dbReference>
<dbReference type="EMBL" id="FUYE01000003">
    <property type="protein sequence ID" value="SKA85512.1"/>
    <property type="molecule type" value="Genomic_DNA"/>
</dbReference>
<dbReference type="Proteomes" id="UP000190774">
    <property type="component" value="Unassembled WGS sequence"/>
</dbReference>
<sequence length="412" mass="47363">MALRIDTGITRGEIDNTERGRTRVCLWLLGRPEPIELNLEGDAWRDVAGTRVTFINPDPEIQPPALVLQASQSGVVGDITVSRKVKVFTVPEEEWLEAYKDDRIAEVPTEWCNSLYLEWFSLQHGRCVVESADFEITISDHVWEMDEDEEAAQKMANMQAMRDFLATVIQRRERDEVADEEESLEDAFSEEAWEEQLKASDRLTDASLEAEEKYGDDPDADEKTAFVMGWDHILEDMADVQEGVEPSENDSEEKKRRREWKELMEEAAADVEDSEEAWQEIETSPPHPLKEQAHEMLMEVMEQLRKTGLSQEQADGPDHPLDRFVSNLMQITGKLAGALHSQRDLEEPMHRGYALAITKRCLNWSNASLSALNELSIQPNYAEHRALFDHWRDNLFRLRDGITDLREELRAP</sequence>
<reference evidence="3" key="1">
    <citation type="submission" date="2017-02" db="EMBL/GenBank/DDBJ databases">
        <authorList>
            <person name="Varghese N."/>
            <person name="Submissions S."/>
        </authorList>
    </citation>
    <scope>NUCLEOTIDE SEQUENCE [LARGE SCALE GENOMIC DNA]</scope>
    <source>
        <strain evidence="3">ATCC 700200</strain>
    </source>
</reference>
<evidence type="ECO:0000313" key="2">
    <source>
        <dbReference type="EMBL" id="SKA85512.1"/>
    </source>
</evidence>
<dbReference type="OrthoDB" id="198200at2"/>
<evidence type="ECO:0000256" key="1">
    <source>
        <dbReference type="SAM" id="MobiDB-lite"/>
    </source>
</evidence>
<organism evidence="2 3">
    <name type="scientific">Prosthecobacter debontii</name>
    <dbReference type="NCBI Taxonomy" id="48467"/>
    <lineage>
        <taxon>Bacteria</taxon>
        <taxon>Pseudomonadati</taxon>
        <taxon>Verrucomicrobiota</taxon>
        <taxon>Verrucomicrobiia</taxon>
        <taxon>Verrucomicrobiales</taxon>
        <taxon>Verrucomicrobiaceae</taxon>
        <taxon>Prosthecobacter</taxon>
    </lineage>
</organism>
<proteinExistence type="predicted"/>
<protein>
    <submittedName>
        <fullName evidence="2">Uncharacterized protein</fullName>
    </submittedName>
</protein>
<feature type="region of interest" description="Disordered" evidence="1">
    <location>
        <begin position="240"/>
        <end position="259"/>
    </location>
</feature>
<name>A0A1T4X7E3_9BACT</name>
<gene>
    <name evidence="2" type="ORF">SAMN02745166_01159</name>
</gene>
<evidence type="ECO:0000313" key="3">
    <source>
        <dbReference type="Proteomes" id="UP000190774"/>
    </source>
</evidence>